<comment type="caution">
    <text evidence="3">The sequence shown here is derived from an EMBL/GenBank/DDBJ whole genome shotgun (WGS) entry which is preliminary data.</text>
</comment>
<dbReference type="InterPro" id="IPR013813">
    <property type="entry name" value="Endoribo_LPSP/chorism_mut-like"/>
</dbReference>
<dbReference type="SUPFAM" id="SSF55298">
    <property type="entry name" value="YjgF-like"/>
    <property type="match status" value="1"/>
</dbReference>
<organism evidence="3 4">
    <name type="scientific">Durusdinium trenchii</name>
    <dbReference type="NCBI Taxonomy" id="1381693"/>
    <lineage>
        <taxon>Eukaryota</taxon>
        <taxon>Sar</taxon>
        <taxon>Alveolata</taxon>
        <taxon>Dinophyceae</taxon>
        <taxon>Suessiales</taxon>
        <taxon>Symbiodiniaceae</taxon>
        <taxon>Durusdinium</taxon>
    </lineage>
</organism>
<evidence type="ECO:0000313" key="4">
    <source>
        <dbReference type="Proteomes" id="UP001642484"/>
    </source>
</evidence>
<dbReference type="EMBL" id="CAXAMN010024206">
    <property type="protein sequence ID" value="CAK9084585.1"/>
    <property type="molecule type" value="Genomic_DNA"/>
</dbReference>
<dbReference type="SUPFAM" id="SSF53474">
    <property type="entry name" value="alpha/beta-Hydrolases"/>
    <property type="match status" value="1"/>
</dbReference>
<gene>
    <name evidence="3" type="ORF">CCMP2556_LOCUS41119</name>
</gene>
<feature type="domain" description="Endoribonuclease L-PSP/chorismate mutase-like" evidence="2">
    <location>
        <begin position="203"/>
        <end position="338"/>
    </location>
</feature>
<evidence type="ECO:0000313" key="3">
    <source>
        <dbReference type="EMBL" id="CAK9084585.1"/>
    </source>
</evidence>
<evidence type="ECO:0000259" key="2">
    <source>
        <dbReference type="Pfam" id="PF14588"/>
    </source>
</evidence>
<proteinExistence type="predicted"/>
<dbReference type="CDD" id="cd02199">
    <property type="entry name" value="YjgF_YER057c_UK114_like_1"/>
    <property type="match status" value="1"/>
</dbReference>
<dbReference type="InterPro" id="IPR000073">
    <property type="entry name" value="AB_hydrolase_1"/>
</dbReference>
<dbReference type="PANTHER" id="PTHR43760:SF1">
    <property type="entry name" value="ENDORIBONUCLEASE L-PSP_CHORISMATE MUTASE-LIKE DOMAIN-CONTAINING PROTEIN"/>
    <property type="match status" value="1"/>
</dbReference>
<reference evidence="3 4" key="1">
    <citation type="submission" date="2024-02" db="EMBL/GenBank/DDBJ databases">
        <authorList>
            <person name="Chen Y."/>
            <person name="Shah S."/>
            <person name="Dougan E. K."/>
            <person name="Thang M."/>
            <person name="Chan C."/>
        </authorList>
    </citation>
    <scope>NUCLEOTIDE SEQUENCE [LARGE SCALE GENOMIC DNA]</scope>
</reference>
<feature type="domain" description="AB hydrolase-1" evidence="1">
    <location>
        <begin position="78"/>
        <end position="192"/>
    </location>
</feature>
<dbReference type="Gene3D" id="3.30.1330.40">
    <property type="entry name" value="RutC-like"/>
    <property type="match status" value="1"/>
</dbReference>
<dbReference type="Proteomes" id="UP001642484">
    <property type="component" value="Unassembled WGS sequence"/>
</dbReference>
<dbReference type="InterPro" id="IPR035959">
    <property type="entry name" value="RutC-like_sf"/>
</dbReference>
<sequence>MFRAFLKLPGAGRSFGIGAKRSSYIAAGLTGFAGAGLAATTFTVQCEERGKSEKNRVGCLKLKNGRSIFYKTCGEGVPVFAFHGMGSAHTTWDQEKAEPGIQLIAIDRPGYGASSPPPTGYSYMQFVADLAEAADQLGLDRFCVAGHSSGGPYALAAAALLPKRVVACAAVCSDPPYNHPKVPDAVRQADEFARPLFGTVDKRLAELGFDIKKPVAPVANYVAWRRSSGNVVYISGQIPKDGDLLHKGQVGGNLDVKAAVQAARLCGLNLVAQMREACDGNLDRVKKILQVQGFVASTPEFTGHPQVINGVSDLLVDIFGQEVGSHSRFAVGCSSLPLGVPVEVGAVIEIDDDDAAYRPTRQGFYGVDPVMKCRQMAEDADPKRQYAWQQGPLGFVTDYTLERLPWSFAVEDIKLGERLTIWFGEKDFPAILLGAPFLQSLIAGSKIRMVPNGDHGFKRDPEHLSAILQELKTHWDKSS</sequence>
<dbReference type="Pfam" id="PF14588">
    <property type="entry name" value="YjgF_endoribonc"/>
    <property type="match status" value="1"/>
</dbReference>
<dbReference type="PANTHER" id="PTHR43760">
    <property type="entry name" value="ENDORIBONUCLEASE-RELATED"/>
    <property type="match status" value="1"/>
</dbReference>
<evidence type="ECO:0000259" key="1">
    <source>
        <dbReference type="Pfam" id="PF00561"/>
    </source>
</evidence>
<dbReference type="Pfam" id="PF00561">
    <property type="entry name" value="Abhydrolase_1"/>
    <property type="match status" value="1"/>
</dbReference>
<evidence type="ECO:0008006" key="5">
    <source>
        <dbReference type="Google" id="ProtNLM"/>
    </source>
</evidence>
<dbReference type="Gene3D" id="3.40.50.1820">
    <property type="entry name" value="alpha/beta hydrolase"/>
    <property type="match status" value="1"/>
</dbReference>
<keyword evidence="4" id="KW-1185">Reference proteome</keyword>
<accession>A0ABP0Q8K6</accession>
<protein>
    <recommendedName>
        <fullName evidence="5">AB hydrolase-1 domain-containing protein</fullName>
    </recommendedName>
</protein>
<dbReference type="InterPro" id="IPR029058">
    <property type="entry name" value="AB_hydrolase_fold"/>
</dbReference>
<name>A0ABP0Q8K6_9DINO</name>